<evidence type="ECO:0000313" key="19">
    <source>
        <dbReference type="Proteomes" id="UP001596364"/>
    </source>
</evidence>
<accession>A0ABW1XGV1</accession>
<evidence type="ECO:0000256" key="12">
    <source>
        <dbReference type="ARBA" id="ARBA00038905"/>
    </source>
</evidence>
<feature type="domain" description="Nudix hydrolase" evidence="17">
    <location>
        <begin position="1"/>
        <end position="127"/>
    </location>
</feature>
<keyword evidence="6" id="KW-0227">DNA damage</keyword>
<dbReference type="Gene3D" id="3.90.79.10">
    <property type="entry name" value="Nucleoside Triphosphate Pyrophosphohydrolase"/>
    <property type="match status" value="1"/>
</dbReference>
<dbReference type="RefSeq" id="WP_131259080.1">
    <property type="nucleotide sequence ID" value="NZ_JBHSUS010000001.1"/>
</dbReference>
<evidence type="ECO:0000256" key="15">
    <source>
        <dbReference type="ARBA" id="ARBA00041979"/>
    </source>
</evidence>
<evidence type="ECO:0000256" key="5">
    <source>
        <dbReference type="ARBA" id="ARBA00022723"/>
    </source>
</evidence>
<evidence type="ECO:0000256" key="16">
    <source>
        <dbReference type="ARBA" id="ARBA00042798"/>
    </source>
</evidence>
<dbReference type="GO" id="GO:0035539">
    <property type="term" value="F:8-oxo-7,8-dihydrodeoxyguanosine triphosphate pyrophosphatase activity"/>
    <property type="evidence" value="ECO:0007669"/>
    <property type="project" value="UniProtKB-EC"/>
</dbReference>
<evidence type="ECO:0000256" key="13">
    <source>
        <dbReference type="ARBA" id="ARBA00040794"/>
    </source>
</evidence>
<protein>
    <recommendedName>
        <fullName evidence="13">8-oxo-dGTP diphosphatase</fullName>
        <ecNumber evidence="12">3.6.1.55</ecNumber>
    </recommendedName>
    <alternativeName>
        <fullName evidence="16">7,8-dihydro-8-oxoguanine-triphosphatase</fullName>
    </alternativeName>
    <alternativeName>
        <fullName evidence="15">Mutator protein MutT</fullName>
    </alternativeName>
    <alternativeName>
        <fullName evidence="14">dGTP pyrophosphohydrolase</fullName>
    </alternativeName>
</protein>
<dbReference type="EMBL" id="JBHSUS010000001">
    <property type="protein sequence ID" value="MFC6438974.1"/>
    <property type="molecule type" value="Genomic_DNA"/>
</dbReference>
<dbReference type="PANTHER" id="PTHR47707:SF1">
    <property type="entry name" value="NUDIX HYDROLASE FAMILY PROTEIN"/>
    <property type="match status" value="1"/>
</dbReference>
<keyword evidence="9" id="KW-0234">DNA repair</keyword>
<dbReference type="InterPro" id="IPR020476">
    <property type="entry name" value="Nudix_hydrolase"/>
</dbReference>
<dbReference type="PRINTS" id="PR00502">
    <property type="entry name" value="NUDIXFAMILY"/>
</dbReference>
<dbReference type="PROSITE" id="PS51462">
    <property type="entry name" value="NUDIX"/>
    <property type="match status" value="1"/>
</dbReference>
<proteinExistence type="inferred from homology"/>
<evidence type="ECO:0000256" key="14">
    <source>
        <dbReference type="ARBA" id="ARBA00041592"/>
    </source>
</evidence>
<keyword evidence="3" id="KW-0515">Mutator protein</keyword>
<evidence type="ECO:0000259" key="17">
    <source>
        <dbReference type="PROSITE" id="PS51462"/>
    </source>
</evidence>
<evidence type="ECO:0000256" key="7">
    <source>
        <dbReference type="ARBA" id="ARBA00022801"/>
    </source>
</evidence>
<name>A0ABW1XGV1_9ALTE</name>
<dbReference type="Proteomes" id="UP001596364">
    <property type="component" value="Unassembled WGS sequence"/>
</dbReference>
<comment type="catalytic activity">
    <reaction evidence="10">
        <text>8-oxo-dGTP + H2O = 8-oxo-dGMP + diphosphate + H(+)</text>
        <dbReference type="Rhea" id="RHEA:31575"/>
        <dbReference type="ChEBI" id="CHEBI:15377"/>
        <dbReference type="ChEBI" id="CHEBI:15378"/>
        <dbReference type="ChEBI" id="CHEBI:33019"/>
        <dbReference type="ChEBI" id="CHEBI:63224"/>
        <dbReference type="ChEBI" id="CHEBI:77896"/>
        <dbReference type="EC" id="3.6.1.55"/>
    </reaction>
</comment>
<evidence type="ECO:0000313" key="18">
    <source>
        <dbReference type="EMBL" id="MFC6438974.1"/>
    </source>
</evidence>
<dbReference type="InterPro" id="IPR015797">
    <property type="entry name" value="NUDIX_hydrolase-like_dom_sf"/>
</dbReference>
<dbReference type="CDD" id="cd03425">
    <property type="entry name" value="NUDIX_MutT_NudA_like"/>
    <property type="match status" value="1"/>
</dbReference>
<evidence type="ECO:0000256" key="6">
    <source>
        <dbReference type="ARBA" id="ARBA00022763"/>
    </source>
</evidence>
<dbReference type="InterPro" id="IPR000086">
    <property type="entry name" value="NUDIX_hydrolase_dom"/>
</dbReference>
<dbReference type="InterPro" id="IPR020084">
    <property type="entry name" value="NUDIX_hydrolase_CS"/>
</dbReference>
<keyword evidence="7 18" id="KW-0378">Hydrolase</keyword>
<evidence type="ECO:0000256" key="2">
    <source>
        <dbReference type="ARBA" id="ARBA00005582"/>
    </source>
</evidence>
<keyword evidence="5" id="KW-0479">Metal-binding</keyword>
<dbReference type="EC" id="3.6.1.55" evidence="12"/>
<dbReference type="PROSITE" id="PS00893">
    <property type="entry name" value="NUDIX_BOX"/>
    <property type="match status" value="1"/>
</dbReference>
<comment type="caution">
    <text evidence="18">The sequence shown here is derived from an EMBL/GenBank/DDBJ whole genome shotgun (WGS) entry which is preliminary data.</text>
</comment>
<evidence type="ECO:0000256" key="8">
    <source>
        <dbReference type="ARBA" id="ARBA00022842"/>
    </source>
</evidence>
<dbReference type="Pfam" id="PF14815">
    <property type="entry name" value="NUDIX_4"/>
    <property type="match status" value="1"/>
</dbReference>
<evidence type="ECO:0000256" key="1">
    <source>
        <dbReference type="ARBA" id="ARBA00001946"/>
    </source>
</evidence>
<dbReference type="PANTHER" id="PTHR47707">
    <property type="entry name" value="8-OXO-DGTP DIPHOSPHATASE"/>
    <property type="match status" value="1"/>
</dbReference>
<evidence type="ECO:0000256" key="4">
    <source>
        <dbReference type="ARBA" id="ARBA00022705"/>
    </source>
</evidence>
<dbReference type="InterPro" id="IPR047127">
    <property type="entry name" value="MutT-like"/>
</dbReference>
<organism evidence="18 19">
    <name type="scientific">Pseudobowmanella zhangzhouensis</name>
    <dbReference type="NCBI Taxonomy" id="1537679"/>
    <lineage>
        <taxon>Bacteria</taxon>
        <taxon>Pseudomonadati</taxon>
        <taxon>Pseudomonadota</taxon>
        <taxon>Gammaproteobacteria</taxon>
        <taxon>Alteromonadales</taxon>
        <taxon>Alteromonadaceae</taxon>
    </lineage>
</organism>
<keyword evidence="19" id="KW-1185">Reference proteome</keyword>
<sequence length="130" mass="14797">MKKVEVAVGVIRRNNQIFITKRPQNLHQGGKWEFPGGKREADESMDQALVRELREEVGIETHGQLPLLVIEHDYGDKQVVLDVRIVEQFSGEPHGQEGQLGAWVAISALSDYEFPEANKVIIEKLLERIR</sequence>
<reference evidence="19" key="1">
    <citation type="journal article" date="2019" name="Int. J. Syst. Evol. Microbiol.">
        <title>The Global Catalogue of Microorganisms (GCM) 10K type strain sequencing project: providing services to taxonomists for standard genome sequencing and annotation.</title>
        <authorList>
            <consortium name="The Broad Institute Genomics Platform"/>
            <consortium name="The Broad Institute Genome Sequencing Center for Infectious Disease"/>
            <person name="Wu L."/>
            <person name="Ma J."/>
        </authorList>
    </citation>
    <scope>NUCLEOTIDE SEQUENCE [LARGE SCALE GENOMIC DNA]</scope>
    <source>
        <strain evidence="19">CGMCC 1.16031</strain>
    </source>
</reference>
<evidence type="ECO:0000256" key="9">
    <source>
        <dbReference type="ARBA" id="ARBA00023204"/>
    </source>
</evidence>
<comment type="catalytic activity">
    <reaction evidence="11">
        <text>8-oxo-GTP + H2O = 8-oxo-GMP + diphosphate + H(+)</text>
        <dbReference type="Rhea" id="RHEA:67616"/>
        <dbReference type="ChEBI" id="CHEBI:15377"/>
        <dbReference type="ChEBI" id="CHEBI:15378"/>
        <dbReference type="ChEBI" id="CHEBI:33019"/>
        <dbReference type="ChEBI" id="CHEBI:143553"/>
        <dbReference type="ChEBI" id="CHEBI:145694"/>
    </reaction>
</comment>
<gene>
    <name evidence="18" type="primary">mutT</name>
    <name evidence="18" type="ORF">ACFP85_02255</name>
</gene>
<evidence type="ECO:0000256" key="11">
    <source>
        <dbReference type="ARBA" id="ARBA00036904"/>
    </source>
</evidence>
<keyword evidence="4" id="KW-0235">DNA replication</keyword>
<dbReference type="InterPro" id="IPR029119">
    <property type="entry name" value="MutY_C"/>
</dbReference>
<dbReference type="SUPFAM" id="SSF55811">
    <property type="entry name" value="Nudix"/>
    <property type="match status" value="1"/>
</dbReference>
<comment type="cofactor">
    <cofactor evidence="1">
        <name>Mg(2+)</name>
        <dbReference type="ChEBI" id="CHEBI:18420"/>
    </cofactor>
</comment>
<dbReference type="InterPro" id="IPR003561">
    <property type="entry name" value="Mutator_MutT"/>
</dbReference>
<evidence type="ECO:0000256" key="3">
    <source>
        <dbReference type="ARBA" id="ARBA00022457"/>
    </source>
</evidence>
<comment type="similarity">
    <text evidence="2">Belongs to the Nudix hydrolase family.</text>
</comment>
<keyword evidence="8" id="KW-0460">Magnesium</keyword>
<evidence type="ECO:0000256" key="10">
    <source>
        <dbReference type="ARBA" id="ARBA00035861"/>
    </source>
</evidence>
<dbReference type="NCBIfam" id="TIGR00586">
    <property type="entry name" value="mutt"/>
    <property type="match status" value="1"/>
</dbReference>